<organism evidence="2 3">
    <name type="scientific">Vreelandella arcis</name>
    <dbReference type="NCBI Taxonomy" id="416873"/>
    <lineage>
        <taxon>Bacteria</taxon>
        <taxon>Pseudomonadati</taxon>
        <taxon>Pseudomonadota</taxon>
        <taxon>Gammaproteobacteria</taxon>
        <taxon>Oceanospirillales</taxon>
        <taxon>Halomonadaceae</taxon>
        <taxon>Vreelandella</taxon>
    </lineage>
</organism>
<dbReference type="AlphaFoldDB" id="A0A1G9XN84"/>
<proteinExistence type="predicted"/>
<keyword evidence="3" id="KW-1185">Reference proteome</keyword>
<dbReference type="STRING" id="416873.SAMN04487951_101353"/>
<evidence type="ECO:0000313" key="2">
    <source>
        <dbReference type="EMBL" id="SDM98292.1"/>
    </source>
</evidence>
<keyword evidence="1" id="KW-0812">Transmembrane</keyword>
<accession>A0A1G9XN84</accession>
<feature type="transmembrane region" description="Helical" evidence="1">
    <location>
        <begin position="12"/>
        <end position="31"/>
    </location>
</feature>
<reference evidence="3" key="1">
    <citation type="submission" date="2016-10" db="EMBL/GenBank/DDBJ databases">
        <authorList>
            <person name="Varghese N."/>
            <person name="Submissions S."/>
        </authorList>
    </citation>
    <scope>NUCLEOTIDE SEQUENCE [LARGE SCALE GENOMIC DNA]</scope>
    <source>
        <strain evidence="3">CGMCC 1.6494</strain>
    </source>
</reference>
<sequence>MADLHTAIYAQNITNLVIALLIKVYIVCSIIEKSYAHDIGK</sequence>
<dbReference type="Proteomes" id="UP000199677">
    <property type="component" value="Unassembled WGS sequence"/>
</dbReference>
<name>A0A1G9XN84_9GAMM</name>
<evidence type="ECO:0000256" key="1">
    <source>
        <dbReference type="SAM" id="Phobius"/>
    </source>
</evidence>
<evidence type="ECO:0000313" key="3">
    <source>
        <dbReference type="Proteomes" id="UP000199677"/>
    </source>
</evidence>
<gene>
    <name evidence="2" type="ORF">SAMN04487951_101353</name>
</gene>
<dbReference type="EMBL" id="FNII01000001">
    <property type="protein sequence ID" value="SDM98292.1"/>
    <property type="molecule type" value="Genomic_DNA"/>
</dbReference>
<protein>
    <submittedName>
        <fullName evidence="2">Uncharacterized protein</fullName>
    </submittedName>
</protein>
<keyword evidence="1" id="KW-0472">Membrane</keyword>
<keyword evidence="1" id="KW-1133">Transmembrane helix</keyword>